<dbReference type="InterPro" id="IPR036397">
    <property type="entry name" value="RNaseH_sf"/>
</dbReference>
<feature type="compositionally biased region" description="Polar residues" evidence="1">
    <location>
        <begin position="1091"/>
        <end position="1111"/>
    </location>
</feature>
<reference evidence="3" key="1">
    <citation type="journal article" date="2019" name="Sci. Rep.">
        <title>Draft genome of Tanacetum cinerariifolium, the natural source of mosquito coil.</title>
        <authorList>
            <person name="Yamashiro T."/>
            <person name="Shiraishi A."/>
            <person name="Satake H."/>
            <person name="Nakayama K."/>
        </authorList>
    </citation>
    <scope>NUCLEOTIDE SEQUENCE</scope>
</reference>
<evidence type="ECO:0000259" key="2">
    <source>
        <dbReference type="SMART" id="SM00343"/>
    </source>
</evidence>
<proteinExistence type="predicted"/>
<evidence type="ECO:0000256" key="1">
    <source>
        <dbReference type="SAM" id="MobiDB-lite"/>
    </source>
</evidence>
<dbReference type="PANTHER" id="PTHR35317">
    <property type="entry name" value="OS04G0629600 PROTEIN"/>
    <property type="match status" value="1"/>
</dbReference>
<organism evidence="3">
    <name type="scientific">Tanacetum cinerariifolium</name>
    <name type="common">Dalmatian daisy</name>
    <name type="synonym">Chrysanthemum cinerariifolium</name>
    <dbReference type="NCBI Taxonomy" id="118510"/>
    <lineage>
        <taxon>Eukaryota</taxon>
        <taxon>Viridiplantae</taxon>
        <taxon>Streptophyta</taxon>
        <taxon>Embryophyta</taxon>
        <taxon>Tracheophyta</taxon>
        <taxon>Spermatophyta</taxon>
        <taxon>Magnoliopsida</taxon>
        <taxon>eudicotyledons</taxon>
        <taxon>Gunneridae</taxon>
        <taxon>Pentapetalae</taxon>
        <taxon>asterids</taxon>
        <taxon>campanulids</taxon>
        <taxon>Asterales</taxon>
        <taxon>Asteraceae</taxon>
        <taxon>Asteroideae</taxon>
        <taxon>Anthemideae</taxon>
        <taxon>Anthemidinae</taxon>
        <taxon>Tanacetum</taxon>
    </lineage>
</organism>
<dbReference type="InterPro" id="IPR057670">
    <property type="entry name" value="SH3_retrovirus"/>
</dbReference>
<dbReference type="Pfam" id="PF22936">
    <property type="entry name" value="Pol_BBD"/>
    <property type="match status" value="1"/>
</dbReference>
<evidence type="ECO:0000313" key="3">
    <source>
        <dbReference type="EMBL" id="GEU58885.1"/>
    </source>
</evidence>
<dbReference type="InterPro" id="IPR001878">
    <property type="entry name" value="Znf_CCHC"/>
</dbReference>
<comment type="caution">
    <text evidence="3">The sequence shown here is derived from an EMBL/GenBank/DDBJ whole genome shotgun (WGS) entry which is preliminary data.</text>
</comment>
<accession>A0A6L2LF78</accession>
<dbReference type="Pfam" id="PF25597">
    <property type="entry name" value="SH3_retrovirus"/>
    <property type="match status" value="1"/>
</dbReference>
<sequence length="1334" mass="149079">MDLESVQNNVVAKFPLLKEGDSEMWKLRIEQYFQVQDYALWDVIENGNSFNPVPRTTANADGTSTSIIAGPITTEEKAYKKNDVKARSMLLMALPNEHLLTFGQYKDAKTSFEAIQARFDGNDATKKTQKTLLKQMYENFNAPSTQSLDSIFNRLRKIVSQLAILNLDTMSIDDIYNNFKIIEQEVKRTVTTSSSLGSQNMAFLSSPDSTNEVDTANIQVSIVSTPVNTRTGKKITINGSDTAGYDKTKVECFNCHKMRHFAKECKSLRNQESRPMNQYSSRKTVNVEDTSSKAMVAIDGAEFNKSEFDLATYKRGLASVENNLSSTRRMSRTGLEFASYKVVAPPPTGLFAPPTIDLSNSGLEKFQHPEFKGYGPKASKSVCVDTSNKIKKAPDAPIIEDWVSDSDEDESEMVQKPVLKNVEKGTGQREVSPVWNNTMRINHQNFSNSKRNFAPTAVLTKSAIVPISIARQSSSRAAAPVSADRRTNIDALKPLGNRVTSSIGKQGVNVVKSSACWVWRPKIKGDPQDALKDQGYFNSGCSRHMTRNISYLTDFKEHDGGYVAFGGGTKCGKITGKGTIKTGKLDFKDVYFVKELQFNLFCVSQMCDKKNRVLFIDTEYFVLSSNFKLANESHALLKVPRKNNMYSFDMKNIVHQKDLTFLLAKATNDESMLWHRRLGHINFKNINKLVKENLVREKGIKREYIVDRTPQQNRLAERRNRTLIELGKFDRKSDEGIFVGYSTISKAFRVYNTRTRKVEENMHITFLENKPMIAGGGPKWLFDIDALSESMNYAPVPAGTNSNDFAGKGASFDTDQSSLKTGPSQDYILMPLWKDSSVFDSSSQDSDGHKRISMVPLKKVNVIIKRGPMLKAILKIPPVNTATPTYVDYHSDPLMPDLEDTEIFNDAYDDIVEGAEDDYNNLDTFWHTASTRTLDNGKIELNTIVDGHNRTITEASVRRHLKLTDAEGINTLATTKIFTQLALMGGFSGVETSLFPTMLVTKRIYKGEGPISPVETQHTSTVIVTSPQLQNISTTYRKIKTRKRRMGIRIPQSNVPTNVADEAITKEMHDGLGRATTTASSLEGEHGSGNIAKTQTKATPSLTGSLRTSTEGGPGCHFTMRDSPVQARPERLSNFLYEPPLGEGNTSRNGEGSMQYLELMEICTKLTEKVTSLENELTSTNAVYNKALITLTKRVKKLEKQLKHKGRRSVIDSSDDAKPSLDAEDSPKKGRIIEELDKDENVNLVQSSEQGEAQETAEHRMKFSTASPQTANDETLDETLMNIKRSTTKDKGKGIMQETELPKKIKKREMILLSLDEELAQKLHAKELAKETAR</sequence>
<feature type="domain" description="CCHC-type" evidence="2">
    <location>
        <begin position="251"/>
        <end position="267"/>
    </location>
</feature>
<feature type="compositionally biased region" description="Basic and acidic residues" evidence="1">
    <location>
        <begin position="1215"/>
        <end position="1230"/>
    </location>
</feature>
<dbReference type="GO" id="GO:0008270">
    <property type="term" value="F:zinc ion binding"/>
    <property type="evidence" value="ECO:0007669"/>
    <property type="project" value="InterPro"/>
</dbReference>
<dbReference type="Pfam" id="PF13976">
    <property type="entry name" value="gag_pre-integrs"/>
    <property type="match status" value="1"/>
</dbReference>
<feature type="region of interest" description="Disordered" evidence="1">
    <location>
        <begin position="1075"/>
        <end position="1122"/>
    </location>
</feature>
<feature type="region of interest" description="Disordered" evidence="1">
    <location>
        <begin position="1200"/>
        <end position="1230"/>
    </location>
</feature>
<dbReference type="GO" id="GO:0003676">
    <property type="term" value="F:nucleic acid binding"/>
    <property type="evidence" value="ECO:0007669"/>
    <property type="project" value="InterPro"/>
</dbReference>
<dbReference type="PANTHER" id="PTHR35317:SF44">
    <property type="entry name" value="RNA-DIRECTED DNA POLYMERASE"/>
    <property type="match status" value="1"/>
</dbReference>
<dbReference type="Pfam" id="PF14223">
    <property type="entry name" value="Retrotran_gag_2"/>
    <property type="match status" value="1"/>
</dbReference>
<dbReference type="InterPro" id="IPR054722">
    <property type="entry name" value="PolX-like_BBD"/>
</dbReference>
<name>A0A6L2LF78_TANCI</name>
<protein>
    <submittedName>
        <fullName evidence="3">Ribonuclease H-like domain-containing protein</fullName>
    </submittedName>
</protein>
<dbReference type="EMBL" id="BKCJ010004076">
    <property type="protein sequence ID" value="GEU58885.1"/>
    <property type="molecule type" value="Genomic_DNA"/>
</dbReference>
<feature type="region of interest" description="Disordered" evidence="1">
    <location>
        <begin position="1248"/>
        <end position="1270"/>
    </location>
</feature>
<dbReference type="InterPro" id="IPR025724">
    <property type="entry name" value="GAG-pre-integrase_dom"/>
</dbReference>
<dbReference type="SMART" id="SM00343">
    <property type="entry name" value="ZnF_C2HC"/>
    <property type="match status" value="1"/>
</dbReference>
<gene>
    <name evidence="3" type="ORF">Tci_030863</name>
</gene>
<dbReference type="SUPFAM" id="SSF57756">
    <property type="entry name" value="Retrovirus zinc finger-like domains"/>
    <property type="match status" value="1"/>
</dbReference>
<dbReference type="Gene3D" id="3.30.420.10">
    <property type="entry name" value="Ribonuclease H-like superfamily/Ribonuclease H"/>
    <property type="match status" value="1"/>
</dbReference>
<dbReference type="InterPro" id="IPR036875">
    <property type="entry name" value="Znf_CCHC_sf"/>
</dbReference>